<dbReference type="OrthoDB" id="7360463at2"/>
<evidence type="ECO:0000256" key="2">
    <source>
        <dbReference type="SAM" id="Phobius"/>
    </source>
</evidence>
<dbReference type="PATRIC" id="fig|1514904.3.peg.2452"/>
<dbReference type="Pfam" id="PF09835">
    <property type="entry name" value="DUF2062"/>
    <property type="match status" value="1"/>
</dbReference>
<dbReference type="RefSeq" id="WP_053997989.1">
    <property type="nucleotide sequence ID" value="NZ_JXMU01000003.1"/>
</dbReference>
<feature type="compositionally biased region" description="Polar residues" evidence="1">
    <location>
        <begin position="184"/>
        <end position="193"/>
    </location>
</feature>
<dbReference type="PANTHER" id="PTHR40547:SF1">
    <property type="entry name" value="SLL0298 PROTEIN"/>
    <property type="match status" value="1"/>
</dbReference>
<dbReference type="Proteomes" id="UP000038011">
    <property type="component" value="Unassembled WGS sequence"/>
</dbReference>
<sequence length="210" mass="23356">MLFKRRNKDGFWTRLRVYFWPRRNHARSSRYVWKRVMRIRATPRAIALGFAIGVFASFTPFMGFHFVLSFALAWLLRASFIAAGLGTAVGNPLTFPFIWAATLGLGRTILGRSVEASAGAEGFLHTLKEFGFKAVWDPYILPMAVGGIPLGVVAAALFYFPLRKAVGAFQQRRLSKKISKAQAKTQELANTSDIKPKEPAVRSSKVEASS</sequence>
<feature type="transmembrane region" description="Helical" evidence="2">
    <location>
        <begin position="139"/>
        <end position="162"/>
    </location>
</feature>
<proteinExistence type="predicted"/>
<accession>A0A0M9GPK4</accession>
<keyword evidence="5" id="KW-1185">Reference proteome</keyword>
<keyword evidence="2" id="KW-1133">Transmembrane helix</keyword>
<evidence type="ECO:0000313" key="4">
    <source>
        <dbReference type="EMBL" id="KPB02366.1"/>
    </source>
</evidence>
<dbReference type="STRING" id="1514904.SU32_03695"/>
<keyword evidence="2" id="KW-0812">Transmembrane</keyword>
<keyword evidence="2" id="KW-0472">Membrane</keyword>
<feature type="domain" description="DUF2062" evidence="3">
    <location>
        <begin position="27"/>
        <end position="173"/>
    </location>
</feature>
<dbReference type="AlphaFoldDB" id="A0A0M9GPK4"/>
<gene>
    <name evidence="4" type="ORF">SU32_03695</name>
</gene>
<feature type="region of interest" description="Disordered" evidence="1">
    <location>
        <begin position="184"/>
        <end position="210"/>
    </location>
</feature>
<dbReference type="InterPro" id="IPR018639">
    <property type="entry name" value="DUF2062"/>
</dbReference>
<dbReference type="PANTHER" id="PTHR40547">
    <property type="entry name" value="SLL0298 PROTEIN"/>
    <property type="match status" value="1"/>
</dbReference>
<comment type="caution">
    <text evidence="4">The sequence shown here is derived from an EMBL/GenBank/DDBJ whole genome shotgun (WGS) entry which is preliminary data.</text>
</comment>
<organism evidence="4 5">
    <name type="scientific">Ahrensia marina</name>
    <dbReference type="NCBI Taxonomy" id="1514904"/>
    <lineage>
        <taxon>Bacteria</taxon>
        <taxon>Pseudomonadati</taxon>
        <taxon>Pseudomonadota</taxon>
        <taxon>Alphaproteobacteria</taxon>
        <taxon>Hyphomicrobiales</taxon>
        <taxon>Ahrensiaceae</taxon>
        <taxon>Ahrensia</taxon>
    </lineage>
</organism>
<evidence type="ECO:0000259" key="3">
    <source>
        <dbReference type="Pfam" id="PF09835"/>
    </source>
</evidence>
<reference evidence="4 5" key="1">
    <citation type="submission" date="2015-01" db="EMBL/GenBank/DDBJ databases">
        <title>Ahrensia donghaiensis sp. nov., a novel dimethylsulphoniopropionate-cleavage bacterium isolated from seawater and emended descriptions of the genus Ahrensia and Ahrensia kielensis.</title>
        <authorList>
            <person name="Liu J."/>
        </authorList>
    </citation>
    <scope>NUCLEOTIDE SEQUENCE [LARGE SCALE GENOMIC DNA]</scope>
    <source>
        <strain evidence="4 5">LZD062</strain>
    </source>
</reference>
<name>A0A0M9GPK4_9HYPH</name>
<evidence type="ECO:0000256" key="1">
    <source>
        <dbReference type="SAM" id="MobiDB-lite"/>
    </source>
</evidence>
<evidence type="ECO:0000313" key="5">
    <source>
        <dbReference type="Proteomes" id="UP000038011"/>
    </source>
</evidence>
<protein>
    <submittedName>
        <fullName evidence="4">Membrane protein</fullName>
    </submittedName>
</protein>
<dbReference type="EMBL" id="JXMU01000003">
    <property type="protein sequence ID" value="KPB02366.1"/>
    <property type="molecule type" value="Genomic_DNA"/>
</dbReference>